<accession>A0AAW1PM33</accession>
<evidence type="ECO:0000313" key="2">
    <source>
        <dbReference type="EMBL" id="KAK9810654.1"/>
    </source>
</evidence>
<comment type="caution">
    <text evidence="2">The sequence shown here is derived from an EMBL/GenBank/DDBJ whole genome shotgun (WGS) entry which is preliminary data.</text>
</comment>
<evidence type="ECO:0000256" key="1">
    <source>
        <dbReference type="SAM" id="MobiDB-lite"/>
    </source>
</evidence>
<name>A0AAW1PM33_9CHLO</name>
<keyword evidence="3" id="KW-1185">Reference proteome</keyword>
<proteinExistence type="predicted"/>
<organism evidence="2 3">
    <name type="scientific">Symbiochloris irregularis</name>
    <dbReference type="NCBI Taxonomy" id="706552"/>
    <lineage>
        <taxon>Eukaryota</taxon>
        <taxon>Viridiplantae</taxon>
        <taxon>Chlorophyta</taxon>
        <taxon>core chlorophytes</taxon>
        <taxon>Trebouxiophyceae</taxon>
        <taxon>Trebouxiales</taxon>
        <taxon>Trebouxiaceae</taxon>
        <taxon>Symbiochloris</taxon>
    </lineage>
</organism>
<protein>
    <submittedName>
        <fullName evidence="2">Uncharacterized protein</fullName>
    </submittedName>
</protein>
<dbReference type="AlphaFoldDB" id="A0AAW1PM33"/>
<gene>
    <name evidence="2" type="ORF">WJX73_007771</name>
</gene>
<dbReference type="EMBL" id="JALJOQ010000015">
    <property type="protein sequence ID" value="KAK9810654.1"/>
    <property type="molecule type" value="Genomic_DNA"/>
</dbReference>
<sequence length="196" mass="21555">MTTYCSIALRREGRQQAGEGLGASGSQPMPNGASGISRPFVVAVVLLLLFLSIQTDWSPPRGQAKRDPRILAAAPEALLREATKEKIIFDLSVSNEKLEKDNFMLKQHLLDLRSNNCTPSSQASKSWPVPKIALDPALAEPLQTSRTLARIARDLREEWQRVRLGSICPQHPWKGSPDLQDFAGASPAFTIGESKR</sequence>
<evidence type="ECO:0000313" key="3">
    <source>
        <dbReference type="Proteomes" id="UP001465755"/>
    </source>
</evidence>
<reference evidence="2 3" key="1">
    <citation type="journal article" date="2024" name="Nat. Commun.">
        <title>Phylogenomics reveals the evolutionary origins of lichenization in chlorophyte algae.</title>
        <authorList>
            <person name="Puginier C."/>
            <person name="Libourel C."/>
            <person name="Otte J."/>
            <person name="Skaloud P."/>
            <person name="Haon M."/>
            <person name="Grisel S."/>
            <person name="Petersen M."/>
            <person name="Berrin J.G."/>
            <person name="Delaux P.M."/>
            <person name="Dal Grande F."/>
            <person name="Keller J."/>
        </authorList>
    </citation>
    <scope>NUCLEOTIDE SEQUENCE [LARGE SCALE GENOMIC DNA]</scope>
    <source>
        <strain evidence="2 3">SAG 2036</strain>
    </source>
</reference>
<feature type="region of interest" description="Disordered" evidence="1">
    <location>
        <begin position="174"/>
        <end position="196"/>
    </location>
</feature>
<dbReference type="Proteomes" id="UP001465755">
    <property type="component" value="Unassembled WGS sequence"/>
</dbReference>